<dbReference type="VEuPathDB" id="MicrosporidiaDB:M153_7344000560"/>
<dbReference type="EMBL" id="LGUB01001007">
    <property type="protein sequence ID" value="KRH92336.1"/>
    <property type="molecule type" value="Genomic_DNA"/>
</dbReference>
<keyword evidence="2" id="KW-1185">Reference proteome</keyword>
<proteinExistence type="predicted"/>
<protein>
    <submittedName>
        <fullName evidence="1">Uncharacterized protein</fullName>
    </submittedName>
</protein>
<evidence type="ECO:0000313" key="2">
    <source>
        <dbReference type="Proteomes" id="UP000051530"/>
    </source>
</evidence>
<accession>A0A0R0M0U4</accession>
<comment type="caution">
    <text evidence="1">The sequence shown here is derived from an EMBL/GenBank/DDBJ whole genome shotgun (WGS) entry which is preliminary data.</text>
</comment>
<name>A0A0R0M0U4_9MICR</name>
<dbReference type="AlphaFoldDB" id="A0A0R0M0U4"/>
<gene>
    <name evidence="1" type="ORF">M153_7344000560</name>
</gene>
<dbReference type="Proteomes" id="UP000051530">
    <property type="component" value="Unassembled WGS sequence"/>
</dbReference>
<dbReference type="InterPro" id="IPR012677">
    <property type="entry name" value="Nucleotide-bd_a/b_plait_sf"/>
</dbReference>
<organism evidence="1 2">
    <name type="scientific">Pseudoloma neurophilia</name>
    <dbReference type="NCBI Taxonomy" id="146866"/>
    <lineage>
        <taxon>Eukaryota</taxon>
        <taxon>Fungi</taxon>
        <taxon>Fungi incertae sedis</taxon>
        <taxon>Microsporidia</taxon>
        <taxon>Pseudoloma</taxon>
    </lineage>
</organism>
<sequence length="175" mass="20396">MLDSFFLRRRGKKNITPNNEIPNNETLNSEIPNNELSLSFKTNQIIDDTDSQTTINSVTCTQPLILPQRPLTNTICHNSIVTIFGFSQSNKSEIIKMINEVDDLLFLNHSKNSLIFSFKNNKNNEMVLNWNKRIINDEMIGVFLNKPVIREIVKKQSIFNIIWEYFFGSRKQNQE</sequence>
<reference evidence="1 2" key="1">
    <citation type="submission" date="2015-07" db="EMBL/GenBank/DDBJ databases">
        <title>The genome of Pseudoloma neurophilia, a relevant intracellular parasite of the zebrafish.</title>
        <authorList>
            <person name="Ndikumana S."/>
            <person name="Pelin A."/>
            <person name="Sanders J."/>
            <person name="Corradi N."/>
        </authorList>
    </citation>
    <scope>NUCLEOTIDE SEQUENCE [LARGE SCALE GENOMIC DNA]</scope>
    <source>
        <strain evidence="1 2">MK1</strain>
    </source>
</reference>
<dbReference type="OrthoDB" id="1733656at2759"/>
<dbReference type="Gene3D" id="3.30.70.330">
    <property type="match status" value="1"/>
</dbReference>
<evidence type="ECO:0000313" key="1">
    <source>
        <dbReference type="EMBL" id="KRH92336.1"/>
    </source>
</evidence>